<evidence type="ECO:0000259" key="16">
    <source>
        <dbReference type="SMART" id="SM01264"/>
    </source>
</evidence>
<evidence type="ECO:0000313" key="17">
    <source>
        <dbReference type="EMBL" id="KAJ2784834.1"/>
    </source>
</evidence>
<proteinExistence type="inferred from homology"/>
<dbReference type="InterPro" id="IPR013578">
    <property type="entry name" value="Peptidase_M16C_assoc"/>
</dbReference>
<keyword evidence="9" id="KW-0378">Hydrolase</keyword>
<evidence type="ECO:0000256" key="13">
    <source>
        <dbReference type="ARBA" id="ARBA00023128"/>
    </source>
</evidence>
<keyword evidence="11" id="KW-0809">Transit peptide</keyword>
<dbReference type="GO" id="GO:0046872">
    <property type="term" value="F:metal ion binding"/>
    <property type="evidence" value="ECO:0007669"/>
    <property type="project" value="UniProtKB-KW"/>
</dbReference>
<evidence type="ECO:0000256" key="10">
    <source>
        <dbReference type="ARBA" id="ARBA00022833"/>
    </source>
</evidence>
<comment type="subcellular location">
    <subcellularLocation>
        <location evidence="3">Mitochondrion intermembrane space</location>
    </subcellularLocation>
    <subcellularLocation>
        <location evidence="2">Mitochondrion matrix</location>
    </subcellularLocation>
</comment>
<keyword evidence="13" id="KW-0496">Mitochondrion</keyword>
<keyword evidence="8" id="KW-0479">Metal-binding</keyword>
<dbReference type="OrthoDB" id="10250783at2759"/>
<dbReference type="FunFam" id="3.30.830.10:FF:000011">
    <property type="entry name" value="Presequence protease, mitochondrial"/>
    <property type="match status" value="1"/>
</dbReference>
<evidence type="ECO:0000256" key="6">
    <source>
        <dbReference type="ARBA" id="ARBA00020167"/>
    </source>
</evidence>
<dbReference type="GO" id="GO:0004222">
    <property type="term" value="F:metalloendopeptidase activity"/>
    <property type="evidence" value="ECO:0007669"/>
    <property type="project" value="TreeGrafter"/>
</dbReference>
<evidence type="ECO:0000256" key="8">
    <source>
        <dbReference type="ARBA" id="ARBA00022723"/>
    </source>
</evidence>
<dbReference type="Pfam" id="PF08367">
    <property type="entry name" value="M16C_assoc"/>
    <property type="match status" value="1"/>
</dbReference>
<dbReference type="InterPro" id="IPR055130">
    <property type="entry name" value="PreP_C"/>
</dbReference>
<protein>
    <recommendedName>
        <fullName evidence="6">Presequence protease, mitochondrial</fullName>
    </recommendedName>
    <alternativeName>
        <fullName evidence="14">Pitrilysin metalloproteinase</fullName>
    </alternativeName>
</protein>
<keyword evidence="18" id="KW-1185">Reference proteome</keyword>
<dbReference type="Proteomes" id="UP001140217">
    <property type="component" value="Unassembled WGS sequence"/>
</dbReference>
<comment type="subunit">
    <text evidence="5">Monomer and homodimer; homodimerization is induced by binding of the substrate.</text>
</comment>
<comment type="caution">
    <text evidence="17">The sequence shown here is derived from an EMBL/GenBank/DDBJ whole genome shotgun (WGS) entry which is preliminary data.</text>
</comment>
<dbReference type="AlphaFoldDB" id="A0A9W8HFE8"/>
<evidence type="ECO:0000256" key="14">
    <source>
        <dbReference type="ARBA" id="ARBA00034552"/>
    </source>
</evidence>
<dbReference type="InterPro" id="IPR007863">
    <property type="entry name" value="Peptidase_M16_C"/>
</dbReference>
<accession>A0A9W8HFE8</accession>
<dbReference type="SMART" id="SM01264">
    <property type="entry name" value="M16C_associated"/>
    <property type="match status" value="1"/>
</dbReference>
<sequence>MAGGARMLQAAGRVVWQRAGGAGLRGRLFSSTGASRAGSGAGLEKGQTLHGFEVESVQGVAELKLRAIRLRHQRTGAEWLHIEREDSNNVFSVGFGTSVQDSTGVPHILEHTTLCGSEAYPVRDPFFKMLNRSLSTFMNAWTAHDYTQYPFSTQNSKDYENLQRVYLDAVFRPKLREVDFRQEGWRLERGEGDSGWGIKGVVYNEMKGAFSDAGSLFATRAEQQMYPGTTYQFVSGGDPQFITDLTHEQLVEFHRARYHPSNARIYSYGNMPLAPQLARVDSVISGHAYQEPVAVPMEVVPFGDKQVTEFGPVESVGSVDKQTKFSISYLANDLRDVFETFSMSVFSGLLLNGTAAPMHKALIDSHIGSDYSSNTGYSPYTRQTSLTVGLQGIADKDIPRVEQLVGETFARVGEDGFERKRVEAALARVELAYKHKTANFGLQLMRSVSTGWFHGVDPVEYLRISDNVARLRASAEDGRFFGRLVDKYFASSRHRLKFAMLADPKYSQRLDQKEHELIRAKLATLGTKDLAEIDAKNKQLSEEQARVEDLGALPTLTLEDVDKEADRYALDMGVAGEGVPVQWRTTSTNGISYLRVINDVREKHPELWPYMPLFCEALTYLGTAKRDMAEIETDIGLYTGGISFAPYTSTDLTNLGHIAAGISFGSHCLDQHIEPMYALVLELVRETRLDNVGRLRALLSAMSTNMFNEVADSGHAYARRLAASTLTPEMQAQETLSGISQVRFLAGLARLQDLGPVVDKLEQVRQVVFNRLTMRAAITTNAGSADENQLALERLLDRYPQREVGNGDGSSDGARFGVESGRAFCPLPFATNYAAQATRTVPFAHPDSVRLQLLAKLLTPNYLHREIRERNGAYGGGAGFSAQQGIFSFFSYRDPSPLQTIGTFARSVEWLLQHEIEDRELREAKLSVFGDLDAPLSVADEGMAYFNAGITDDMRQERRDRFFAVSKNDLKDVAQKYLVAAPELTSQAVIGEEGLDMSGDWRRVSLQH</sequence>
<comment type="similarity">
    <text evidence="4">Belongs to the peptidase M16 family. PreP subfamily.</text>
</comment>
<evidence type="ECO:0000256" key="3">
    <source>
        <dbReference type="ARBA" id="ARBA00004569"/>
    </source>
</evidence>
<dbReference type="PANTHER" id="PTHR43016:SF13">
    <property type="entry name" value="PRESEQUENCE PROTEASE, MITOCHONDRIAL"/>
    <property type="match status" value="1"/>
</dbReference>
<dbReference type="Gene3D" id="3.30.830.10">
    <property type="entry name" value="Metalloenzyme, LuxS/M16 peptidase-like"/>
    <property type="match status" value="4"/>
</dbReference>
<dbReference type="Pfam" id="PF05193">
    <property type="entry name" value="Peptidase_M16_C"/>
    <property type="match status" value="1"/>
</dbReference>
<dbReference type="GO" id="GO:0005759">
    <property type="term" value="C:mitochondrial matrix"/>
    <property type="evidence" value="ECO:0007669"/>
    <property type="project" value="UniProtKB-SubCell"/>
</dbReference>
<keyword evidence="10" id="KW-0862">Zinc</keyword>
<evidence type="ECO:0000256" key="2">
    <source>
        <dbReference type="ARBA" id="ARBA00004305"/>
    </source>
</evidence>
<comment type="cofactor">
    <cofactor evidence="1">
        <name>Zn(2+)</name>
        <dbReference type="ChEBI" id="CHEBI:29105"/>
    </cofactor>
</comment>
<dbReference type="GO" id="GO:0016485">
    <property type="term" value="P:protein processing"/>
    <property type="evidence" value="ECO:0007669"/>
    <property type="project" value="TreeGrafter"/>
</dbReference>
<evidence type="ECO:0000256" key="5">
    <source>
        <dbReference type="ARBA" id="ARBA00011853"/>
    </source>
</evidence>
<evidence type="ECO:0000256" key="12">
    <source>
        <dbReference type="ARBA" id="ARBA00023049"/>
    </source>
</evidence>
<dbReference type="InterPro" id="IPR011249">
    <property type="entry name" value="Metalloenz_LuxS/M16"/>
</dbReference>
<reference evidence="17" key="1">
    <citation type="submission" date="2022-07" db="EMBL/GenBank/DDBJ databases">
        <title>Phylogenomic reconstructions and comparative analyses of Kickxellomycotina fungi.</title>
        <authorList>
            <person name="Reynolds N.K."/>
            <person name="Stajich J.E."/>
            <person name="Barry K."/>
            <person name="Grigoriev I.V."/>
            <person name="Crous P."/>
            <person name="Smith M.E."/>
        </authorList>
    </citation>
    <scope>NUCLEOTIDE SEQUENCE</scope>
    <source>
        <strain evidence="17">NBRC 105414</strain>
    </source>
</reference>
<dbReference type="FunFam" id="3.30.830.10:FF:000009">
    <property type="entry name" value="Presequence protease, mitochondrial"/>
    <property type="match status" value="1"/>
</dbReference>
<dbReference type="Pfam" id="PF22516">
    <property type="entry name" value="PreP_C"/>
    <property type="match status" value="1"/>
</dbReference>
<evidence type="ECO:0000256" key="11">
    <source>
        <dbReference type="ARBA" id="ARBA00022946"/>
    </source>
</evidence>
<gene>
    <name evidence="17" type="primary">CYM1</name>
    <name evidence="17" type="ORF">H4R18_000868</name>
</gene>
<evidence type="ECO:0000256" key="7">
    <source>
        <dbReference type="ARBA" id="ARBA00022670"/>
    </source>
</evidence>
<dbReference type="FunFam" id="3.30.830.10:FF:000013">
    <property type="entry name" value="Mitochondrial presequence protease"/>
    <property type="match status" value="1"/>
</dbReference>
<keyword evidence="7 17" id="KW-0645">Protease</keyword>
<dbReference type="GO" id="GO:0005758">
    <property type="term" value="C:mitochondrial intermembrane space"/>
    <property type="evidence" value="ECO:0007669"/>
    <property type="project" value="UniProtKB-SubCell"/>
</dbReference>
<evidence type="ECO:0000256" key="4">
    <source>
        <dbReference type="ARBA" id="ARBA00007575"/>
    </source>
</evidence>
<evidence type="ECO:0000256" key="15">
    <source>
        <dbReference type="ARBA" id="ARBA00045897"/>
    </source>
</evidence>
<organism evidence="17 18">
    <name type="scientific">Coemansia javaensis</name>
    <dbReference type="NCBI Taxonomy" id="2761396"/>
    <lineage>
        <taxon>Eukaryota</taxon>
        <taxon>Fungi</taxon>
        <taxon>Fungi incertae sedis</taxon>
        <taxon>Zoopagomycota</taxon>
        <taxon>Kickxellomycotina</taxon>
        <taxon>Kickxellomycetes</taxon>
        <taxon>Kickxellales</taxon>
        <taxon>Kickxellaceae</taxon>
        <taxon>Coemansia</taxon>
    </lineage>
</organism>
<evidence type="ECO:0000256" key="1">
    <source>
        <dbReference type="ARBA" id="ARBA00001947"/>
    </source>
</evidence>
<dbReference type="PANTHER" id="PTHR43016">
    <property type="entry name" value="PRESEQUENCE PROTEASE"/>
    <property type="match status" value="1"/>
</dbReference>
<dbReference type="EMBL" id="JANBUL010000019">
    <property type="protein sequence ID" value="KAJ2784834.1"/>
    <property type="molecule type" value="Genomic_DNA"/>
</dbReference>
<name>A0A9W8HFE8_9FUNG</name>
<keyword evidence="12" id="KW-0482">Metalloprotease</keyword>
<evidence type="ECO:0000256" key="9">
    <source>
        <dbReference type="ARBA" id="ARBA00022801"/>
    </source>
</evidence>
<dbReference type="SUPFAM" id="SSF63411">
    <property type="entry name" value="LuxS/MPP-like metallohydrolase"/>
    <property type="match status" value="4"/>
</dbReference>
<comment type="function">
    <text evidence="15">Degrades mitochondrial transit peptides after their cleavage in the intermembrane space or in the matrix, and presequence peptides; clearance of these peptides is required to keep the presequence processing machinery running. Preferentially cleaves the N-terminal side of paired basic amino acid residues. Also degrades other unstructured peptides. May function as an ATP-dependent peptidase as opposed to a metalloendopeptidase.</text>
</comment>
<feature type="domain" description="Peptidase M16C associated" evidence="16">
    <location>
        <begin position="500"/>
        <end position="748"/>
    </location>
</feature>
<evidence type="ECO:0000313" key="18">
    <source>
        <dbReference type="Proteomes" id="UP001140217"/>
    </source>
</evidence>